<organism evidence="2">
    <name type="scientific">Tanacetum cinerariifolium</name>
    <name type="common">Dalmatian daisy</name>
    <name type="synonym">Chrysanthemum cinerariifolium</name>
    <dbReference type="NCBI Taxonomy" id="118510"/>
    <lineage>
        <taxon>Eukaryota</taxon>
        <taxon>Viridiplantae</taxon>
        <taxon>Streptophyta</taxon>
        <taxon>Embryophyta</taxon>
        <taxon>Tracheophyta</taxon>
        <taxon>Spermatophyta</taxon>
        <taxon>Magnoliopsida</taxon>
        <taxon>eudicotyledons</taxon>
        <taxon>Gunneridae</taxon>
        <taxon>Pentapetalae</taxon>
        <taxon>asterids</taxon>
        <taxon>campanulids</taxon>
        <taxon>Asterales</taxon>
        <taxon>Asteraceae</taxon>
        <taxon>Asteroideae</taxon>
        <taxon>Anthemideae</taxon>
        <taxon>Anthemidinae</taxon>
        <taxon>Tanacetum</taxon>
    </lineage>
</organism>
<protein>
    <submittedName>
        <fullName evidence="2">Retrovirus-related Pol polyprotein from transposon TNT 1-94</fullName>
    </submittedName>
</protein>
<dbReference type="PANTHER" id="PTHR42648">
    <property type="entry name" value="TRANSPOSASE, PUTATIVE-RELATED"/>
    <property type="match status" value="1"/>
</dbReference>
<dbReference type="AlphaFoldDB" id="A0A6L2JQ65"/>
<dbReference type="PANTHER" id="PTHR42648:SF20">
    <property type="entry name" value="RNA-DIRECTED DNA POLYMERASE"/>
    <property type="match status" value="1"/>
</dbReference>
<reference evidence="2" key="1">
    <citation type="journal article" date="2019" name="Sci. Rep.">
        <title>Draft genome of Tanacetum cinerariifolium, the natural source of mosquito coil.</title>
        <authorList>
            <person name="Yamashiro T."/>
            <person name="Shiraishi A."/>
            <person name="Satake H."/>
            <person name="Nakayama K."/>
        </authorList>
    </citation>
    <scope>NUCLEOTIDE SEQUENCE</scope>
</reference>
<dbReference type="PROSITE" id="PS50994">
    <property type="entry name" value="INTEGRASE"/>
    <property type="match status" value="1"/>
</dbReference>
<dbReference type="InterPro" id="IPR001584">
    <property type="entry name" value="Integrase_cat-core"/>
</dbReference>
<name>A0A6L2JQ65_TANCI</name>
<dbReference type="GO" id="GO:0003676">
    <property type="term" value="F:nucleic acid binding"/>
    <property type="evidence" value="ECO:0007669"/>
    <property type="project" value="InterPro"/>
</dbReference>
<evidence type="ECO:0000259" key="1">
    <source>
        <dbReference type="PROSITE" id="PS50994"/>
    </source>
</evidence>
<gene>
    <name evidence="2" type="ORF">Tci_010918</name>
</gene>
<dbReference type="GO" id="GO:0015074">
    <property type="term" value="P:DNA integration"/>
    <property type="evidence" value="ECO:0007669"/>
    <property type="project" value="InterPro"/>
</dbReference>
<proteinExistence type="predicted"/>
<dbReference type="InterPro" id="IPR036397">
    <property type="entry name" value="RNaseH_sf"/>
</dbReference>
<comment type="caution">
    <text evidence="2">The sequence shown here is derived from an EMBL/GenBank/DDBJ whole genome shotgun (WGS) entry which is preliminary data.</text>
</comment>
<sequence length="337" mass="38798">MTIDTNVTTLVNVTGAPVTNTVSNHVEKPEKFSRQNFKRWQQKMFFYLTTLNLTRFLKEIAPQAKPSREGQPFNAQAMQVMEAWKHSNFLFHNYVLSEKGMSVEDFAVHLRIEEDNKLAQKNTYTPDSAKANMVEHKFQGTCYNYDQPGHRTANCKMPKQEVLTIVVVGLIMGQPVMCALIRGEGDVIMKMTSDKELKLTNVLYVLEIRKNLVSDCKDEVIDKFVLYKTEVENQLGKKIKVVRSDKRREYVSPFADLCAKHGIRHEFNAPYSPQQNSTAERKNHTLREMVNAMLLSSGVSQDMLEEAILTATYLLNKILHKEKEETLITLKLTKYRK</sequence>
<evidence type="ECO:0000313" key="2">
    <source>
        <dbReference type="EMBL" id="GEU38940.1"/>
    </source>
</evidence>
<dbReference type="EMBL" id="BKCJ010001113">
    <property type="protein sequence ID" value="GEU38940.1"/>
    <property type="molecule type" value="Genomic_DNA"/>
</dbReference>
<accession>A0A6L2JQ65</accession>
<feature type="domain" description="Integrase catalytic" evidence="1">
    <location>
        <begin position="171"/>
        <end position="337"/>
    </location>
</feature>
<dbReference type="InterPro" id="IPR012337">
    <property type="entry name" value="RNaseH-like_sf"/>
</dbReference>
<dbReference type="Gene3D" id="3.30.420.10">
    <property type="entry name" value="Ribonuclease H-like superfamily/Ribonuclease H"/>
    <property type="match status" value="1"/>
</dbReference>
<dbReference type="SUPFAM" id="SSF53098">
    <property type="entry name" value="Ribonuclease H-like"/>
    <property type="match status" value="1"/>
</dbReference>
<dbReference type="InterPro" id="IPR039537">
    <property type="entry name" value="Retrotran_Ty1/copia-like"/>
</dbReference>